<gene>
    <name evidence="1" type="ORF">MAC_00970</name>
</gene>
<proteinExistence type="predicted"/>
<dbReference type="AlphaFoldDB" id="E9DT88"/>
<dbReference type="eggNOG" id="ENOG502T6F5">
    <property type="taxonomic scope" value="Eukaryota"/>
</dbReference>
<dbReference type="InParanoid" id="E9DT88"/>
<dbReference type="HOGENOM" id="CLU_758829_0_0_1"/>
<dbReference type="KEGG" id="maw:19245281"/>
<sequence length="413" mass="47693">MDHFDEKPIDFCDEHMPQYPAAYFNNMCNRELYGWVMFERRGEILVSDPENLSEEFRARARAINIDDLPAGNPTEWVLPKYDLEAERLKDVVKEQLDCYRELEEDGHPPWYHSSQIQHVVYNAKDLPGITEPWRGKYDDGSRVLSKQLLLWKKFRRWQEWRRERADHVDLGRESLGRLVKLGVGHLSEFALEPDEFEQDEATTLLEYLDFIDLYYAPNRALLQSCQGAHDENRAKWKAFEQTYFQKRARKCMVTRRGHAAGNISHVGGAAETPTGRALMERYKEGVANLENAKRIYGLRHAIWDRTVAELTRRGRREPDAVDGPYPEAPLISRDSMTEIKTKGAGEAVLQTYLGQDQDEEVVDYRSRNQWTWQGPRRSRIDQGPAYSPGHLRLSAGNSVVNSLAKGLKLGRGG</sequence>
<dbReference type="OrthoDB" id="4936900at2759"/>
<evidence type="ECO:0000313" key="2">
    <source>
        <dbReference type="Proteomes" id="UP000002499"/>
    </source>
</evidence>
<dbReference type="EMBL" id="GL698472">
    <property type="protein sequence ID" value="EFY93187.1"/>
    <property type="molecule type" value="Genomic_DNA"/>
</dbReference>
<reference evidence="1 2" key="1">
    <citation type="journal article" date="2011" name="PLoS Genet.">
        <title>Genome sequencing and comparative transcriptomics of the model entomopathogenic fungi Metarhizium anisopliae and M. acridum.</title>
        <authorList>
            <person name="Gao Q."/>
            <person name="Jin K."/>
            <person name="Ying S.H."/>
            <person name="Zhang Y."/>
            <person name="Xiao G."/>
            <person name="Shang Y."/>
            <person name="Duan Z."/>
            <person name="Hu X."/>
            <person name="Xie X.Q."/>
            <person name="Zhou G."/>
            <person name="Peng G."/>
            <person name="Luo Z."/>
            <person name="Huang W."/>
            <person name="Wang B."/>
            <person name="Fang W."/>
            <person name="Wang S."/>
            <person name="Zhong Y."/>
            <person name="Ma L.J."/>
            <person name="St Leger R.J."/>
            <person name="Zhao G.P."/>
            <person name="Pei Y."/>
            <person name="Feng M.G."/>
            <person name="Xia Y."/>
            <person name="Wang C."/>
        </authorList>
    </citation>
    <scope>NUCLEOTIDE SEQUENCE [LARGE SCALE GENOMIC DNA]</scope>
    <source>
        <strain evidence="1 2">CQMa 102</strain>
    </source>
</reference>
<accession>E9DT88</accession>
<evidence type="ECO:0000313" key="1">
    <source>
        <dbReference type="EMBL" id="EFY93187.1"/>
    </source>
</evidence>
<dbReference type="GeneID" id="19245281"/>
<name>E9DT88_METAQ</name>
<dbReference type="Proteomes" id="UP000002499">
    <property type="component" value="Unassembled WGS sequence"/>
</dbReference>
<protein>
    <submittedName>
        <fullName evidence="1">Uncharacterized protein</fullName>
    </submittedName>
</protein>
<keyword evidence="2" id="KW-1185">Reference proteome</keyword>
<organism evidence="2">
    <name type="scientific">Metarhizium acridum (strain CQMa 102)</name>
    <dbReference type="NCBI Taxonomy" id="655827"/>
    <lineage>
        <taxon>Eukaryota</taxon>
        <taxon>Fungi</taxon>
        <taxon>Dikarya</taxon>
        <taxon>Ascomycota</taxon>
        <taxon>Pezizomycotina</taxon>
        <taxon>Sordariomycetes</taxon>
        <taxon>Hypocreomycetidae</taxon>
        <taxon>Hypocreales</taxon>
        <taxon>Clavicipitaceae</taxon>
        <taxon>Metarhizium</taxon>
    </lineage>
</organism>